<dbReference type="PROSITE" id="PS51257">
    <property type="entry name" value="PROKAR_LIPOPROTEIN"/>
    <property type="match status" value="1"/>
</dbReference>
<feature type="coiled-coil region" evidence="2">
    <location>
        <begin position="91"/>
        <end position="125"/>
    </location>
</feature>
<name>A0A7R6PLW5_9BACT</name>
<feature type="domain" description="CusB-like beta-barrel" evidence="5">
    <location>
        <begin position="208"/>
        <end position="275"/>
    </location>
</feature>
<dbReference type="InterPro" id="IPR006143">
    <property type="entry name" value="RND_pump_MFP"/>
</dbReference>
<dbReference type="Pfam" id="PF25876">
    <property type="entry name" value="HH_MFP_RND"/>
    <property type="match status" value="1"/>
</dbReference>
<dbReference type="Gene3D" id="2.40.30.170">
    <property type="match status" value="1"/>
</dbReference>
<dbReference type="Proteomes" id="UP000595564">
    <property type="component" value="Chromosome"/>
</dbReference>
<feature type="domain" description="Multidrug resistance protein MdtA-like barrel-sandwich hybrid" evidence="4">
    <location>
        <begin position="61"/>
        <end position="194"/>
    </location>
</feature>
<dbReference type="Pfam" id="PF25917">
    <property type="entry name" value="BSH_RND"/>
    <property type="match status" value="1"/>
</dbReference>
<dbReference type="AlphaFoldDB" id="A0A7R6PLW5"/>
<dbReference type="Gene3D" id="2.40.420.20">
    <property type="match status" value="1"/>
</dbReference>
<evidence type="ECO:0000259" key="4">
    <source>
        <dbReference type="Pfam" id="PF25917"/>
    </source>
</evidence>
<protein>
    <submittedName>
        <fullName evidence="6">RND family efflux pump membrane fusion protein</fullName>
    </submittedName>
</protein>
<keyword evidence="2" id="KW-0175">Coiled coil</keyword>
<dbReference type="SUPFAM" id="SSF111369">
    <property type="entry name" value="HlyD-like secretion proteins"/>
    <property type="match status" value="1"/>
</dbReference>
<evidence type="ECO:0000259" key="5">
    <source>
        <dbReference type="Pfam" id="PF25954"/>
    </source>
</evidence>
<dbReference type="EMBL" id="AP017470">
    <property type="protein sequence ID" value="BBB32497.1"/>
    <property type="molecule type" value="Genomic_DNA"/>
</dbReference>
<dbReference type="Gene3D" id="2.40.50.100">
    <property type="match status" value="1"/>
</dbReference>
<dbReference type="InterPro" id="IPR058792">
    <property type="entry name" value="Beta-barrel_RND_2"/>
</dbReference>
<evidence type="ECO:0000256" key="1">
    <source>
        <dbReference type="ARBA" id="ARBA00009477"/>
    </source>
</evidence>
<gene>
    <name evidence="6" type="ORF">TTHT_0943</name>
</gene>
<dbReference type="Pfam" id="PF25954">
    <property type="entry name" value="Beta-barrel_RND_2"/>
    <property type="match status" value="1"/>
</dbReference>
<dbReference type="KEGG" id="thyd:TTHT_0943"/>
<dbReference type="NCBIfam" id="TIGR01730">
    <property type="entry name" value="RND_mfp"/>
    <property type="match status" value="1"/>
</dbReference>
<sequence>MKKVLLFSIFALILVSCSKNDVGELKQLPPVKTKFTKVEKVVTSELVEAPGQVTSIKDAYIMAKSIGTILNIQVKAGDFVKKGQSLLTIDSSDIKSKLQQAKGALAQAEAALTIAKNNYERFKELYKRNACSKVELEQMEFQYNKAKGAVEMAKGAVNEAKAYLKYSKVVSPFDAIVVERMVNIGDFAAPGRPLLRIIDPKDLRFECTIGESDAKYIKKGDKVSVKLDSLPEKIEGEVAEISGGSDFLTHTVTVRIAIPFDERLKAGMYGVAYFNSTPKQRIFVPEKCILKRGELNIVYVVDKNNIAKLTLVRLGKKFGDKFEVLSGLKGDETVACSNLSRISDGVKLEEM</sequence>
<organism evidence="6 7">
    <name type="scientific">Thermotomaculum hydrothermale</name>
    <dbReference type="NCBI Taxonomy" id="981385"/>
    <lineage>
        <taxon>Bacteria</taxon>
        <taxon>Pseudomonadati</taxon>
        <taxon>Acidobacteriota</taxon>
        <taxon>Holophagae</taxon>
        <taxon>Thermotomaculales</taxon>
        <taxon>Thermotomaculaceae</taxon>
        <taxon>Thermotomaculum</taxon>
    </lineage>
</organism>
<dbReference type="InterPro" id="IPR058624">
    <property type="entry name" value="MdtA-like_HH"/>
</dbReference>
<reference evidence="6 7" key="1">
    <citation type="journal article" date="2012" name="Extremophiles">
        <title>Thermotomaculum hydrothermale gen. nov., sp. nov., a novel heterotrophic thermophile within the phylum Acidobacteria from a deep-sea hydrothermal vent chimney in the Southern Okinawa Trough.</title>
        <authorList>
            <person name="Izumi H."/>
            <person name="Nunoura T."/>
            <person name="Miyazaki M."/>
            <person name="Mino S."/>
            <person name="Toki T."/>
            <person name="Takai K."/>
            <person name="Sako Y."/>
            <person name="Sawabe T."/>
            <person name="Nakagawa S."/>
        </authorList>
    </citation>
    <scope>NUCLEOTIDE SEQUENCE [LARGE SCALE GENOMIC DNA]</scope>
    <source>
        <strain evidence="6 7">AC55</strain>
    </source>
</reference>
<feature type="domain" description="Multidrug resistance protein MdtA-like alpha-helical hairpin" evidence="3">
    <location>
        <begin position="98"/>
        <end position="167"/>
    </location>
</feature>
<evidence type="ECO:0000259" key="3">
    <source>
        <dbReference type="Pfam" id="PF25876"/>
    </source>
</evidence>
<dbReference type="InterPro" id="IPR058625">
    <property type="entry name" value="MdtA-like_BSH"/>
</dbReference>
<dbReference type="Gene3D" id="1.10.287.470">
    <property type="entry name" value="Helix hairpin bin"/>
    <property type="match status" value="1"/>
</dbReference>
<proteinExistence type="inferred from homology"/>
<dbReference type="RefSeq" id="WP_201328848.1">
    <property type="nucleotide sequence ID" value="NZ_AP017470.1"/>
</dbReference>
<comment type="similarity">
    <text evidence="1">Belongs to the membrane fusion protein (MFP) (TC 8.A.1) family.</text>
</comment>
<evidence type="ECO:0000256" key="2">
    <source>
        <dbReference type="SAM" id="Coils"/>
    </source>
</evidence>
<accession>A0A7R6PLW5</accession>
<dbReference type="GO" id="GO:0015562">
    <property type="term" value="F:efflux transmembrane transporter activity"/>
    <property type="evidence" value="ECO:0007669"/>
    <property type="project" value="TreeGrafter"/>
</dbReference>
<dbReference type="GO" id="GO:1990281">
    <property type="term" value="C:efflux pump complex"/>
    <property type="evidence" value="ECO:0007669"/>
    <property type="project" value="TreeGrafter"/>
</dbReference>
<keyword evidence="7" id="KW-1185">Reference proteome</keyword>
<dbReference type="PANTHER" id="PTHR30469:SF15">
    <property type="entry name" value="HLYD FAMILY OF SECRETION PROTEINS"/>
    <property type="match status" value="1"/>
</dbReference>
<evidence type="ECO:0000313" key="7">
    <source>
        <dbReference type="Proteomes" id="UP000595564"/>
    </source>
</evidence>
<dbReference type="PANTHER" id="PTHR30469">
    <property type="entry name" value="MULTIDRUG RESISTANCE PROTEIN MDTA"/>
    <property type="match status" value="1"/>
</dbReference>
<evidence type="ECO:0000313" key="6">
    <source>
        <dbReference type="EMBL" id="BBB32497.1"/>
    </source>
</evidence>